<reference evidence="1 2" key="1">
    <citation type="submission" date="2018-04" db="EMBL/GenBank/DDBJ databases">
        <title>Pedobacter chongqingensis sp. nov., isolated from a rottenly hemp rope.</title>
        <authorList>
            <person name="Cai Y."/>
        </authorList>
    </citation>
    <scope>NUCLEOTIDE SEQUENCE [LARGE SCALE GENOMIC DNA]</scope>
    <source>
        <strain evidence="1 2">FJ4-8</strain>
    </source>
</reference>
<keyword evidence="2" id="KW-1185">Reference proteome</keyword>
<dbReference type="InterPro" id="IPR053336">
    <property type="entry name" value="Rhoptry_Surface_Assoc"/>
</dbReference>
<proteinExistence type="predicted"/>
<dbReference type="PANTHER" id="PTHR37320:SF1">
    <property type="entry name" value="RHOPTRY SURFACE PROTEIN CERLI2"/>
    <property type="match status" value="1"/>
</dbReference>
<organism evidence="1 2">
    <name type="scientific">Pararcticibacter amylolyticus</name>
    <dbReference type="NCBI Taxonomy" id="2173175"/>
    <lineage>
        <taxon>Bacteria</taxon>
        <taxon>Pseudomonadati</taxon>
        <taxon>Bacteroidota</taxon>
        <taxon>Sphingobacteriia</taxon>
        <taxon>Sphingobacteriales</taxon>
        <taxon>Sphingobacteriaceae</taxon>
        <taxon>Pararcticibacter</taxon>
    </lineage>
</organism>
<accession>A0A2U2PBY4</accession>
<dbReference type="Proteomes" id="UP000245647">
    <property type="component" value="Unassembled WGS sequence"/>
</dbReference>
<sequence length="1422" mass="142353">MLQNKSASRKLYKISFTALLLFGGVSVFGQQKFGDNLGNHQAVKPLDMNGNSIDKASVVNAEGVVIGTASAVNNTSVALQVNGTDKAILLPRVTDLFNATSPSIANPLEGMMVYDVATRKFYIRNNSAWVTYATMSLPNGMIFIGNSANVPQAVAVSGDITINNTGLTAIGSGKVVTGMLATDAVTSVKIADGNIITTKVADQNITTSKIADANVTPAKLAASANYANKVLVTDGLGNNTWADKSQLTFPTMTSGQVIVANASGTPAAATMSGDVTISNAGATTIGASKVVNGMIATDAVTTLKIKDANVIPAKLATSGSYVNKVLVTDGLGNNTWADKSLLTIPTMTSGQVIVANSSGTPAAATMSGDVTISNAGATTIGASKVVNGMIAADAVTTAKIADNSITNTKITDASITTAKIADVNITTNKIADANVTPSKLATSANYVNKVLVTDGLGNNTWADKSQLTFPTMTSGQVIVANASGTPAAATMSGDVTISNAGATTIGASKVVNGMIAADAVTNAKIADNSVTNTKIADASITTAKIADVNITTNKIADANVTPSKLATSANYVNKVLVTDGLGNNTWADKSQLTFPTMTSGQVIVANASGTPAAATMSGDVTISNAGATTIGASKVANGMIATDAVTTLKIKDANVTPAKLATSGSYVNKVLVTDGLGNNTWADKSQLTFPTMTSGQVIVANASGTPAAATMSGDVTISNAGATTIGASKVVNGMIASDAVTTSKILDLNVTTEKIADANVTPAKLAASANYVNKVLVTDGLGNNTWADKSQLTFPTMTNGQVIVANASGTPAAATMSGDVTISNAGATTIGASKVVNGMIATDAVTTLKIKDANVTPAKLATSGSYVNKVLVTDGLGNNTWADKSQLTFPTMTSGQVIVANASGTPAAATMSGDVTISNAGATTIGASKVVNGMIASDAVTTSKILDLNVTTDKIADANITPAKLAASANYANKVLVTDASGNNTWADKSQLTFPTMTSGQVIVANASGTPAAATMSGDVTISNAGATTIGAGKVVNGMLAADAVTTVKITDGNVTTNKIADANITTVKIANANVTPAKLATSANYINKVLVTDGLGNNTWADKSQLTFPTMTSGQVIVANASGTPAAATMSGDVTISNAGATTIGASKVVNGMLASDAVTTSKILDLNVTTDKIADANITPAKLAASADYVNKVLVTDASGNNTWADKSQLTFPTMTSGQVIVANASGTPAAATMSGDVTISNAGATTIGAGKVGTNNIASGSITSDKIASGAVTTSAIASPATGDVVLAADASQTVGWINKADLLPSSLTGKANGTSTISNYSAVFNAKTATYTLDLTDNGKIITVNNSAAVTIYVPSLATGFNCMIIQTGNGVVSILPSPSSGVVINNRLNLTKTAGVNAVATIIATSATSFITSGDMQ</sequence>
<evidence type="ECO:0000313" key="1">
    <source>
        <dbReference type="EMBL" id="PWG78911.1"/>
    </source>
</evidence>
<protein>
    <submittedName>
        <fullName evidence="1">Uncharacterized protein</fullName>
    </submittedName>
</protein>
<comment type="caution">
    <text evidence="1">The sequence shown here is derived from an EMBL/GenBank/DDBJ whole genome shotgun (WGS) entry which is preliminary data.</text>
</comment>
<dbReference type="RefSeq" id="WP_109417548.1">
    <property type="nucleotide sequence ID" value="NZ_QEAS01000019.1"/>
</dbReference>
<dbReference type="PANTHER" id="PTHR37320">
    <property type="entry name" value="AG-1 BLOOD STAGE MEMBRANE PROTEIN HOMOLOGUE"/>
    <property type="match status" value="1"/>
</dbReference>
<dbReference type="OrthoDB" id="660074at2"/>
<name>A0A2U2PBY4_9SPHI</name>
<dbReference type="EMBL" id="QEAS01000019">
    <property type="protein sequence ID" value="PWG78911.1"/>
    <property type="molecule type" value="Genomic_DNA"/>
</dbReference>
<evidence type="ECO:0000313" key="2">
    <source>
        <dbReference type="Proteomes" id="UP000245647"/>
    </source>
</evidence>
<gene>
    <name evidence="1" type="ORF">DDR33_19860</name>
</gene>